<dbReference type="KEGG" id="more:E1B28_000221"/>
<dbReference type="RefSeq" id="XP_043014729.1">
    <property type="nucleotide sequence ID" value="XM_043146029.1"/>
</dbReference>
<dbReference type="GeneID" id="66069297"/>
<name>A0A9P7V0V3_9AGAR</name>
<keyword evidence="2" id="KW-1185">Reference proteome</keyword>
<dbReference type="AlphaFoldDB" id="A0A9P7V0V3"/>
<evidence type="ECO:0000313" key="1">
    <source>
        <dbReference type="EMBL" id="KAG7098259.1"/>
    </source>
</evidence>
<dbReference type="OrthoDB" id="3257981at2759"/>
<dbReference type="Proteomes" id="UP001049176">
    <property type="component" value="Chromosome 1"/>
</dbReference>
<reference evidence="1" key="1">
    <citation type="journal article" date="2021" name="Genome Biol. Evol.">
        <title>The assembled and annotated genome of the fairy-ring fungus Marasmius oreades.</title>
        <authorList>
            <person name="Hiltunen M."/>
            <person name="Ament-Velasquez S.L."/>
            <person name="Johannesson H."/>
        </authorList>
    </citation>
    <scope>NUCLEOTIDE SEQUENCE</scope>
    <source>
        <strain evidence="1">03SP1</strain>
    </source>
</reference>
<evidence type="ECO:0000313" key="2">
    <source>
        <dbReference type="Proteomes" id="UP001049176"/>
    </source>
</evidence>
<gene>
    <name evidence="1" type="ORF">E1B28_000221</name>
</gene>
<organism evidence="1 2">
    <name type="scientific">Marasmius oreades</name>
    <name type="common">fairy-ring Marasmius</name>
    <dbReference type="NCBI Taxonomy" id="181124"/>
    <lineage>
        <taxon>Eukaryota</taxon>
        <taxon>Fungi</taxon>
        <taxon>Dikarya</taxon>
        <taxon>Basidiomycota</taxon>
        <taxon>Agaricomycotina</taxon>
        <taxon>Agaricomycetes</taxon>
        <taxon>Agaricomycetidae</taxon>
        <taxon>Agaricales</taxon>
        <taxon>Marasmiineae</taxon>
        <taxon>Marasmiaceae</taxon>
        <taxon>Marasmius</taxon>
    </lineage>
</organism>
<protein>
    <submittedName>
        <fullName evidence="1">Uncharacterized protein</fullName>
    </submittedName>
</protein>
<comment type="caution">
    <text evidence="1">The sequence shown here is derived from an EMBL/GenBank/DDBJ whole genome shotgun (WGS) entry which is preliminary data.</text>
</comment>
<proteinExistence type="predicted"/>
<accession>A0A9P7V0V3</accession>
<sequence>MELPKMGFPHGYISHKPYTGTFERTSHCNVTLSFSCLYLAQPIQLPILPKRLYIHVNIVRTIPYRPERPGQSSLLAKLDTTRTITPGESHYIADINPKVNLGDLAPNYVLGFDHGAWRTVAQYYNISWTLVQIRTPTHNHRDSEFSFSPLSLDGWLDPNHQFGYGTRKIRLTLAGVHTQFDASAGVAIGMAPFPSQDNVTPSFKIVRNGVTVKSGSGAKAITNSCPYYNFNPTVGSI</sequence>
<dbReference type="EMBL" id="CM032181">
    <property type="protein sequence ID" value="KAG7098259.1"/>
    <property type="molecule type" value="Genomic_DNA"/>
</dbReference>